<feature type="region of interest" description="Disordered" evidence="4">
    <location>
        <begin position="1"/>
        <end position="20"/>
    </location>
</feature>
<proteinExistence type="predicted"/>
<dbReference type="InterPro" id="IPR035969">
    <property type="entry name" value="Rab-GAP_TBC_sf"/>
</dbReference>
<dbReference type="Gene3D" id="3.40.390.10">
    <property type="entry name" value="Collagenase (Catalytic Domain)"/>
    <property type="match status" value="1"/>
</dbReference>
<evidence type="ECO:0000259" key="6">
    <source>
        <dbReference type="PROSITE" id="PS51864"/>
    </source>
</evidence>
<dbReference type="SMART" id="SM00235">
    <property type="entry name" value="ZnMc"/>
    <property type="match status" value="1"/>
</dbReference>
<dbReference type="SUPFAM" id="SSF47923">
    <property type="entry name" value="Ypt/Rab-GAP domain of gyp1p"/>
    <property type="match status" value="2"/>
</dbReference>
<dbReference type="InterPro" id="IPR006026">
    <property type="entry name" value="Peptidase_Metallo"/>
</dbReference>
<keyword evidence="2 3" id="KW-0862">Zinc</keyword>
<dbReference type="GO" id="GO:0004222">
    <property type="term" value="F:metalloendopeptidase activity"/>
    <property type="evidence" value="ECO:0007669"/>
    <property type="project" value="UniProtKB-UniRule"/>
</dbReference>
<dbReference type="PROSITE" id="PS51864">
    <property type="entry name" value="ASTACIN"/>
    <property type="match status" value="1"/>
</dbReference>
<dbReference type="GO" id="GO:0008270">
    <property type="term" value="F:zinc ion binding"/>
    <property type="evidence" value="ECO:0007669"/>
    <property type="project" value="UniProtKB-UniRule"/>
</dbReference>
<feature type="binding site" evidence="2">
    <location>
        <position position="1069"/>
    </location>
    <ligand>
        <name>Zn(2+)</name>
        <dbReference type="ChEBI" id="CHEBI:29105"/>
        <note>catalytic</note>
    </ligand>
</feature>
<evidence type="ECO:0000256" key="4">
    <source>
        <dbReference type="SAM" id="MobiDB-lite"/>
    </source>
</evidence>
<accession>A0A183BVQ5</accession>
<keyword evidence="7" id="KW-1185">Reference proteome</keyword>
<reference evidence="7" key="2">
    <citation type="submission" date="2014-05" db="EMBL/GenBank/DDBJ databases">
        <title>The genome and life-stage specific transcriptomes of Globodera pallida elucidate key aspects of plant parasitism by a cyst nematode.</title>
        <authorList>
            <person name="Cotton J.A."/>
            <person name="Lilley C.J."/>
            <person name="Jones L.M."/>
            <person name="Kikuchi T."/>
            <person name="Reid A.J."/>
            <person name="Thorpe P."/>
            <person name="Tsai I.J."/>
            <person name="Beasley H."/>
            <person name="Blok V."/>
            <person name="Cock P.J.A."/>
            <person name="Van den Akker S.E."/>
            <person name="Holroyd N."/>
            <person name="Hunt M."/>
            <person name="Mantelin S."/>
            <person name="Naghra H."/>
            <person name="Pain A."/>
            <person name="Palomares-Rius J.E."/>
            <person name="Zarowiecki M."/>
            <person name="Berriman M."/>
            <person name="Jones J.T."/>
            <person name="Urwin P.E."/>
        </authorList>
    </citation>
    <scope>NUCLEOTIDE SEQUENCE [LARGE SCALE GENOMIC DNA]</scope>
    <source>
        <strain evidence="7">Lindley</strain>
    </source>
</reference>
<dbReference type="WBParaSite" id="GPLIN_000469300">
    <property type="protein sequence ID" value="GPLIN_000469300"/>
    <property type="gene ID" value="GPLIN_000469300"/>
</dbReference>
<feature type="region of interest" description="Disordered" evidence="4">
    <location>
        <begin position="677"/>
        <end position="730"/>
    </location>
</feature>
<feature type="domain" description="Rab-GAP TBC" evidence="5">
    <location>
        <begin position="310"/>
        <end position="502"/>
    </location>
</feature>
<organism evidence="7 8">
    <name type="scientific">Globodera pallida</name>
    <name type="common">Potato cyst nematode worm</name>
    <name type="synonym">Heterodera pallida</name>
    <dbReference type="NCBI Taxonomy" id="36090"/>
    <lineage>
        <taxon>Eukaryota</taxon>
        <taxon>Metazoa</taxon>
        <taxon>Ecdysozoa</taxon>
        <taxon>Nematoda</taxon>
        <taxon>Chromadorea</taxon>
        <taxon>Rhabditida</taxon>
        <taxon>Tylenchina</taxon>
        <taxon>Tylenchomorpha</taxon>
        <taxon>Tylenchoidea</taxon>
        <taxon>Heteroderidae</taxon>
        <taxon>Heteroderinae</taxon>
        <taxon>Globodera</taxon>
    </lineage>
</organism>
<dbReference type="InterPro" id="IPR000195">
    <property type="entry name" value="Rab-GAP-TBC_dom"/>
</dbReference>
<dbReference type="Pfam" id="PF01400">
    <property type="entry name" value="Astacin"/>
    <property type="match status" value="1"/>
</dbReference>
<dbReference type="SUPFAM" id="SSF55486">
    <property type="entry name" value="Metalloproteases ('zincins'), catalytic domain"/>
    <property type="match status" value="1"/>
</dbReference>
<dbReference type="Gene3D" id="1.10.8.270">
    <property type="entry name" value="putative rabgap domain of human tbc1 domain family member 14 like domains"/>
    <property type="match status" value="1"/>
</dbReference>
<sequence length="1198" mass="133317">MDDTSSKSEGKTRNKKAEKKRPVNEFEASVFVLSEVFGEVFDQQKGMYVFLNGVLSVVEKSTGVYVEWKPCGATPLTALPDPDDTEWVIEGGEEGDGEHSGGGTEQKSAGVNLKQSLSLDLNSIRSFVHGNLKKNPIWLRFICKDGTESDTYHFRGGGYESLVNCLQRYIFLARSTKADNLVLISDSRTDALEKSRFISNPYATTMTLASKVTSSLAPLLDPEAVISEHQLRALSQQQPIAEDDESSKFRQFCEAGFEHVFQLDLPHRPQILHRDPPVDKAVFDKFKSLSGNDGRILDPHGLKSLIFRGGISPEMRPILWKYMLGFFKWEWSDSENEQHRKKLEEDYYRMKLQWMTVSEDQENRFSGFRDRKALVEKDVARTDRSHPFFSRTNPANLHLLRDLLMTYCMYDFDLEKEVDIFWCFVGLMEFVHKNFELDQVHIKQQLSNLKSLVEIVNPRLANYLAFKRELNYEDTQYLWEVLWTGIPCRSFLPLFCVAILDAQTDVIIENRFGLTEILKHVNNLSMRIDLSKMLCVSEAIYHQLAAVQDKLPRHVCEILSFNCDGPVAESDGGGGISQMEILTFPSWFNLHLLFGTPDVSRPFIHCCDSKMYIRALIRMFKFEASCKWSPSLSTGGGLFGLLGEDKGGSAWEGGNRHGGGGGGGLLAELIAGGGRGGGALNGRRDGHGQGHGRREEDRSDGGDENGAGHGHTNEENGTGEDGNGKGKAHGNGGLLGGVVGELGKTVEGLGKGFGELIEGVAGRFYAPDPNADIPPHVLRRIMRLRLEYLLKDVPDELVKTLPIGLAKNLDAISTQMLVSRCTDGLCKKQKPEYLNLRASLAELESMTLKSSVPDKPIESIDLGIEVRQHRVYEVKKALLKQAGLEGQIEPANDGVFQHDILLTEVQSNAILTQIEHANENVRAIPDGPPELIPTDMAPSTYPGAAVDGPASLPERSMRTKRAGNSLFMEVSPTEKWSIEQPIQFVVDNSLDASDKSAVRAAVAEIQSKSCIRFVEAAISPPGPHLKYIKYPNPSFCGTSYVGRVSPLNPIYLSFLCGNTMGVAVHETLHALGLQHEQVRPDRDNFITIFWNNMDPQRSNKFSSYGIRYDFSSVMHYDSKIAARQFGLKTMTAKKNPQENDAKMGQRDGLSPSDVEALNRMYCKAQNCIDNNVYCGTWATQNKCYKNGSPDQNINGNSP</sequence>
<dbReference type="PANTHER" id="PTHR10127">
    <property type="entry name" value="DISCOIDIN, CUB, EGF, LAMININ , AND ZINC METALLOPROTEASE DOMAIN CONTAINING"/>
    <property type="match status" value="1"/>
</dbReference>
<dbReference type="SMART" id="SM00164">
    <property type="entry name" value="TBC"/>
    <property type="match status" value="1"/>
</dbReference>
<dbReference type="PRINTS" id="PR00480">
    <property type="entry name" value="ASTACIN"/>
</dbReference>
<comment type="cofactor">
    <cofactor evidence="2 3">
        <name>Zn(2+)</name>
        <dbReference type="ChEBI" id="CHEBI:29105"/>
    </cofactor>
    <text evidence="2 3">Binds 1 zinc ion per subunit.</text>
</comment>
<feature type="binding site" evidence="2">
    <location>
        <position position="1065"/>
    </location>
    <ligand>
        <name>Zn(2+)</name>
        <dbReference type="ChEBI" id="CHEBI:29105"/>
        <note>catalytic</note>
    </ligand>
</feature>
<dbReference type="AlphaFoldDB" id="A0A183BVQ5"/>
<dbReference type="Gene3D" id="1.10.472.80">
    <property type="entry name" value="Ypt/Rab-GAP domain of gyp1p, domain 3"/>
    <property type="match status" value="1"/>
</dbReference>
<dbReference type="CDD" id="cd04280">
    <property type="entry name" value="ZnMc_astacin_like"/>
    <property type="match status" value="1"/>
</dbReference>
<dbReference type="PANTHER" id="PTHR10127:SF802">
    <property type="entry name" value="ZINC METALLOPROTEINASE NAS-10"/>
    <property type="match status" value="1"/>
</dbReference>
<reference evidence="8" key="3">
    <citation type="submission" date="2016-06" db="UniProtKB">
        <authorList>
            <consortium name="WormBaseParasite"/>
        </authorList>
    </citation>
    <scope>IDENTIFICATION</scope>
</reference>
<evidence type="ECO:0000313" key="7">
    <source>
        <dbReference type="Proteomes" id="UP000050741"/>
    </source>
</evidence>
<keyword evidence="2 3" id="KW-0645">Protease</keyword>
<evidence type="ECO:0000256" key="2">
    <source>
        <dbReference type="PROSITE-ProRule" id="PRU01211"/>
    </source>
</evidence>
<evidence type="ECO:0000256" key="1">
    <source>
        <dbReference type="ARBA" id="ARBA00023157"/>
    </source>
</evidence>
<dbReference type="Pfam" id="PF00566">
    <property type="entry name" value="RabGAP-TBC"/>
    <property type="match status" value="1"/>
</dbReference>
<evidence type="ECO:0000313" key="8">
    <source>
        <dbReference type="WBParaSite" id="GPLIN_000469300"/>
    </source>
</evidence>
<feature type="compositionally biased region" description="Basic and acidic residues" evidence="4">
    <location>
        <begin position="682"/>
        <end position="701"/>
    </location>
</feature>
<evidence type="ECO:0000256" key="3">
    <source>
        <dbReference type="RuleBase" id="RU361183"/>
    </source>
</evidence>
<keyword evidence="2 3" id="KW-0479">Metal-binding</keyword>
<dbReference type="Proteomes" id="UP000050741">
    <property type="component" value="Unassembled WGS sequence"/>
</dbReference>
<feature type="domain" description="Peptidase M12A" evidence="6">
    <location>
        <begin position="964"/>
        <end position="1163"/>
    </location>
</feature>
<feature type="binding site" evidence="2">
    <location>
        <position position="1075"/>
    </location>
    <ligand>
        <name>Zn(2+)</name>
        <dbReference type="ChEBI" id="CHEBI:29105"/>
        <note>catalytic</note>
    </ligand>
</feature>
<evidence type="ECO:0000259" key="5">
    <source>
        <dbReference type="PROSITE" id="PS50086"/>
    </source>
</evidence>
<feature type="active site" evidence="2">
    <location>
        <position position="1066"/>
    </location>
</feature>
<keyword evidence="2 3" id="KW-0378">Hydrolase</keyword>
<dbReference type="InterPro" id="IPR034035">
    <property type="entry name" value="Astacin-like_dom"/>
</dbReference>
<dbReference type="PROSITE" id="PS50086">
    <property type="entry name" value="TBC_RABGAP"/>
    <property type="match status" value="1"/>
</dbReference>
<keyword evidence="1" id="KW-1015">Disulfide bond</keyword>
<dbReference type="GO" id="GO:0006508">
    <property type="term" value="P:proteolysis"/>
    <property type="evidence" value="ECO:0007669"/>
    <property type="project" value="UniProtKB-KW"/>
</dbReference>
<feature type="compositionally biased region" description="Basic and acidic residues" evidence="4">
    <location>
        <begin position="1"/>
        <end position="12"/>
    </location>
</feature>
<comment type="caution">
    <text evidence="2">Lacks conserved residue(s) required for the propagation of feature annotation.</text>
</comment>
<keyword evidence="2 3" id="KW-0482">Metalloprotease</keyword>
<reference evidence="7" key="1">
    <citation type="submission" date="2013-12" db="EMBL/GenBank/DDBJ databases">
        <authorList>
            <person name="Aslett M."/>
        </authorList>
    </citation>
    <scope>NUCLEOTIDE SEQUENCE [LARGE SCALE GENOMIC DNA]</scope>
    <source>
        <strain evidence="7">Lindley</strain>
    </source>
</reference>
<name>A0A183BVQ5_GLOPA</name>
<dbReference type="InterPro" id="IPR024079">
    <property type="entry name" value="MetalloPept_cat_dom_sf"/>
</dbReference>
<dbReference type="InterPro" id="IPR001506">
    <property type="entry name" value="Peptidase_M12A"/>
</dbReference>
<dbReference type="EC" id="3.4.24.-" evidence="3"/>
<protein>
    <recommendedName>
        <fullName evidence="3">Metalloendopeptidase</fullName>
        <ecNumber evidence="3">3.4.24.-</ecNumber>
    </recommendedName>
</protein>